<dbReference type="OrthoDB" id="10499219at2759"/>
<dbReference type="AlphaFoldDB" id="K0TQA8"/>
<dbReference type="OMA" id="NIANDWW"/>
<protein>
    <submittedName>
        <fullName evidence="1">Uncharacterized protein</fullName>
    </submittedName>
</protein>
<proteinExistence type="predicted"/>
<evidence type="ECO:0000313" key="2">
    <source>
        <dbReference type="Proteomes" id="UP000266841"/>
    </source>
</evidence>
<dbReference type="eggNOG" id="ENOG502T8CV">
    <property type="taxonomic scope" value="Eukaryota"/>
</dbReference>
<sequence length="269" mass="30976">MEQDNGPVGSVFGSSDLMARVLLFNVDSDGPPSSYMMVCKRFREAFDCNAVWEKACEMRWRRKFGFSERWRRASEDFLKVQTVDGGSDCHDLKFWKCRYFHEEVTGQRETITPHELSDLSFDFRFFIGAPGVEDGSILIKSGLLESASKEVRFSSPTRSNRPLCLYEGDVKGHPTSEAGIKWFLREGNELQWGFPPNLWPRGVIRRLDNWGWEVVNPNVVLRAVDDHLDDEVMWSDLITSLELIPINNPNTNGFPVYAQLPSSFRNIRR</sequence>
<organism evidence="1 2">
    <name type="scientific">Thalassiosira oceanica</name>
    <name type="common">Marine diatom</name>
    <dbReference type="NCBI Taxonomy" id="159749"/>
    <lineage>
        <taxon>Eukaryota</taxon>
        <taxon>Sar</taxon>
        <taxon>Stramenopiles</taxon>
        <taxon>Ochrophyta</taxon>
        <taxon>Bacillariophyta</taxon>
        <taxon>Coscinodiscophyceae</taxon>
        <taxon>Thalassiosirophycidae</taxon>
        <taxon>Thalassiosirales</taxon>
        <taxon>Thalassiosiraceae</taxon>
        <taxon>Thalassiosira</taxon>
    </lineage>
</organism>
<gene>
    <name evidence="1" type="ORF">THAOC_02546</name>
</gene>
<evidence type="ECO:0000313" key="1">
    <source>
        <dbReference type="EMBL" id="EJK75722.1"/>
    </source>
</evidence>
<name>K0TQA8_THAOC</name>
<dbReference type="EMBL" id="AGNL01002761">
    <property type="protein sequence ID" value="EJK75722.1"/>
    <property type="molecule type" value="Genomic_DNA"/>
</dbReference>
<keyword evidence="2" id="KW-1185">Reference proteome</keyword>
<accession>K0TQA8</accession>
<dbReference type="Proteomes" id="UP000266841">
    <property type="component" value="Unassembled WGS sequence"/>
</dbReference>
<reference evidence="1 2" key="1">
    <citation type="journal article" date="2012" name="Genome Biol.">
        <title>Genome and low-iron response of an oceanic diatom adapted to chronic iron limitation.</title>
        <authorList>
            <person name="Lommer M."/>
            <person name="Specht M."/>
            <person name="Roy A.S."/>
            <person name="Kraemer L."/>
            <person name="Andreson R."/>
            <person name="Gutowska M.A."/>
            <person name="Wolf J."/>
            <person name="Bergner S.V."/>
            <person name="Schilhabel M.B."/>
            <person name="Klostermeier U.C."/>
            <person name="Beiko R.G."/>
            <person name="Rosenstiel P."/>
            <person name="Hippler M."/>
            <person name="Laroche J."/>
        </authorList>
    </citation>
    <scope>NUCLEOTIDE SEQUENCE [LARGE SCALE GENOMIC DNA]</scope>
    <source>
        <strain evidence="1 2">CCMP1005</strain>
    </source>
</reference>
<comment type="caution">
    <text evidence="1">The sequence shown here is derived from an EMBL/GenBank/DDBJ whole genome shotgun (WGS) entry which is preliminary data.</text>
</comment>